<protein>
    <recommendedName>
        <fullName evidence="4">Phosphoribosylglycinamide formyltransferase</fullName>
        <ecNumber evidence="4">2.1.2.2</ecNumber>
    </recommendedName>
    <alternativeName>
        <fullName evidence="4">5'-phosphoribosylglycinamide transformylase</fullName>
    </alternativeName>
    <alternativeName>
        <fullName evidence="4">GAR transformylase</fullName>
        <shortName evidence="4">GART</shortName>
    </alternativeName>
</protein>
<dbReference type="RefSeq" id="WP_013023107.1">
    <property type="nucleotide sequence ID" value="NC_013949.1"/>
</dbReference>
<comment type="catalytic activity">
    <reaction evidence="4">
        <text>N(1)-(5-phospho-beta-D-ribosyl)glycinamide + (6R)-10-formyltetrahydrofolate = N(2)-formyl-N(1)-(5-phospho-beta-D-ribosyl)glycinamide + (6S)-5,6,7,8-tetrahydrofolate + H(+)</text>
        <dbReference type="Rhea" id="RHEA:15053"/>
        <dbReference type="ChEBI" id="CHEBI:15378"/>
        <dbReference type="ChEBI" id="CHEBI:57453"/>
        <dbReference type="ChEBI" id="CHEBI:143788"/>
        <dbReference type="ChEBI" id="CHEBI:147286"/>
        <dbReference type="ChEBI" id="CHEBI:195366"/>
        <dbReference type="EC" id="2.1.2.2"/>
    </reaction>
</comment>
<evidence type="ECO:0000256" key="4">
    <source>
        <dbReference type="HAMAP-Rule" id="MF_01930"/>
    </source>
</evidence>
<dbReference type="AlphaFoldDB" id="D3UHQ7"/>
<dbReference type="Proteomes" id="UP000001522">
    <property type="component" value="Chromosome"/>
</dbReference>
<dbReference type="eggNOG" id="COG0299">
    <property type="taxonomic scope" value="Bacteria"/>
</dbReference>
<dbReference type="EC" id="2.1.2.2" evidence="4"/>
<feature type="binding site" evidence="4">
    <location>
        <position position="156"/>
    </location>
    <ligand>
        <name>(6R)-10-formyltetrahydrofolate</name>
        <dbReference type="ChEBI" id="CHEBI:195366"/>
    </ligand>
</feature>
<keyword evidence="7" id="KW-1185">Reference proteome</keyword>
<dbReference type="Pfam" id="PF00551">
    <property type="entry name" value="Formyl_trans_N"/>
    <property type="match status" value="1"/>
</dbReference>
<keyword evidence="3 4" id="KW-0658">Purine biosynthesis</keyword>
<dbReference type="InterPro" id="IPR036477">
    <property type="entry name" value="Formyl_transf_N_sf"/>
</dbReference>
<comment type="pathway">
    <text evidence="1 4">Purine metabolism; IMP biosynthesis via de novo pathway; N(2)-formyl-N(1)-(5-phospho-D-ribosyl)glycinamide from N(1)-(5-phospho-D-ribosyl)glycinamide (10-formyl THF route): step 1/1.</text>
</comment>
<dbReference type="Gene3D" id="3.40.50.170">
    <property type="entry name" value="Formyl transferase, N-terminal domain"/>
    <property type="match status" value="1"/>
</dbReference>
<evidence type="ECO:0000256" key="3">
    <source>
        <dbReference type="ARBA" id="ARBA00022755"/>
    </source>
</evidence>
<dbReference type="GO" id="GO:0004644">
    <property type="term" value="F:phosphoribosylglycinamide formyltransferase activity"/>
    <property type="evidence" value="ECO:0007669"/>
    <property type="project" value="UniProtKB-UniRule"/>
</dbReference>
<dbReference type="EMBL" id="FN555004">
    <property type="protein sequence ID" value="CBG40029.1"/>
    <property type="molecule type" value="Genomic_DNA"/>
</dbReference>
<evidence type="ECO:0000259" key="5">
    <source>
        <dbReference type="Pfam" id="PF00551"/>
    </source>
</evidence>
<keyword evidence="2 4" id="KW-0808">Transferase</keyword>
<name>D3UHQ7_HELM1</name>
<dbReference type="PANTHER" id="PTHR43369">
    <property type="entry name" value="PHOSPHORIBOSYLGLYCINAMIDE FORMYLTRANSFERASE"/>
    <property type="match status" value="1"/>
</dbReference>
<evidence type="ECO:0000256" key="1">
    <source>
        <dbReference type="ARBA" id="ARBA00005054"/>
    </source>
</evidence>
<dbReference type="HOGENOM" id="CLU_038395_1_3_7"/>
<gene>
    <name evidence="4 6" type="primary">purN</name>
    <name evidence="6" type="ordered locus">HMU07720</name>
</gene>
<dbReference type="NCBIfam" id="TIGR00639">
    <property type="entry name" value="PurN"/>
    <property type="match status" value="1"/>
</dbReference>
<dbReference type="SUPFAM" id="SSF53328">
    <property type="entry name" value="Formyltransferase"/>
    <property type="match status" value="1"/>
</dbReference>
<comment type="function">
    <text evidence="4">Catalyzes the transfer of a formyl group from 10-formyltetrahydrofolate to 5-phospho-ribosyl-glycinamide (GAR), producing 5-phospho-ribosyl-N-formylglycinamide (FGAR) and tetrahydrofolate.</text>
</comment>
<dbReference type="PANTHER" id="PTHR43369:SF2">
    <property type="entry name" value="PHOSPHORIBOSYLGLYCINAMIDE FORMYLTRANSFERASE"/>
    <property type="match status" value="1"/>
</dbReference>
<feature type="binding site" evidence="4">
    <location>
        <begin position="141"/>
        <end position="144"/>
    </location>
    <ligand>
        <name>(6R)-10-formyltetrahydrofolate</name>
        <dbReference type="ChEBI" id="CHEBI:195366"/>
    </ligand>
</feature>
<reference evidence="6 7" key="1">
    <citation type="journal article" date="2010" name="BMC Genomics">
        <title>Comparative genomics and proteomics of Helicobacter mustelae, an ulcerogenic and carcinogenic gastric pathogen.</title>
        <authorList>
            <person name="O'Toole P.W."/>
            <person name="Snelling W.J."/>
            <person name="Canchaya C."/>
            <person name="Forde B.M."/>
            <person name="Hardie K.R."/>
            <person name="Josenhans C."/>
            <person name="Graham R.L.J."/>
            <person name="McMullan G."/>
            <person name="Parkhill J."/>
            <person name="Belda E."/>
            <person name="Bentley S.D."/>
        </authorList>
    </citation>
    <scope>NUCLEOTIDE SEQUENCE [LARGE SCALE GENOMIC DNA]</scope>
    <source>
        <strain evidence="7">ATCC 43772 / LMG 18044 / NCTC 12198 / 12198</strain>
    </source>
</reference>
<dbReference type="KEGG" id="hms:HMU07720"/>
<feature type="active site" description="Proton donor" evidence="4">
    <location>
        <position position="158"/>
    </location>
</feature>
<dbReference type="UniPathway" id="UPA00074">
    <property type="reaction ID" value="UER00126"/>
</dbReference>
<evidence type="ECO:0000313" key="6">
    <source>
        <dbReference type="EMBL" id="CBG40029.1"/>
    </source>
</evidence>
<proteinExistence type="inferred from homology"/>
<organism evidence="6 7">
    <name type="scientific">Helicobacter mustelae (strain ATCC 43772 / CCUG 25715 / CIP 103759 / LMG 18044 / NCTC 12198 / R85-136P)</name>
    <name type="common">Campylobacter mustelae</name>
    <dbReference type="NCBI Taxonomy" id="679897"/>
    <lineage>
        <taxon>Bacteria</taxon>
        <taxon>Pseudomonadati</taxon>
        <taxon>Campylobacterota</taxon>
        <taxon>Epsilonproteobacteria</taxon>
        <taxon>Campylobacterales</taxon>
        <taxon>Helicobacteraceae</taxon>
        <taxon>Helicobacter</taxon>
    </lineage>
</organism>
<accession>D3UHQ7</accession>
<sequence length="239" mass="27005">MHHLPCVGNLCEILLQENKAKPTPGGILYNVSKNLEAPLSRILHPIRVVILFSGNGSNMQNLIEKLHQKTFFLQNKQVRLEILAGICNQKDAYGIKRLEAMGIPCTLLLHQDFASRQDFDDALMSHLEHLGVDLVLLAGFMRILTPKFCQSFRILNLHPSLLPKFKGAHGMRQSFESEERVAGVSVHWVNEELDGGEIVLQKSLVKIPGERFEDFEERIHALEYEAYPEAVLLALHAII</sequence>
<dbReference type="GO" id="GO:0006189">
    <property type="term" value="P:'de novo' IMP biosynthetic process"/>
    <property type="evidence" value="ECO:0007669"/>
    <property type="project" value="UniProtKB-UniRule"/>
</dbReference>
<dbReference type="STRING" id="679897.HMU07720"/>
<dbReference type="HAMAP" id="MF_01930">
    <property type="entry name" value="PurN"/>
    <property type="match status" value="1"/>
</dbReference>
<feature type="binding site" evidence="4">
    <location>
        <begin position="56"/>
        <end position="58"/>
    </location>
    <ligand>
        <name>N(1)-(5-phospho-beta-D-ribosyl)glycinamide</name>
        <dbReference type="ChEBI" id="CHEBI:143788"/>
    </ligand>
</feature>
<dbReference type="InterPro" id="IPR002376">
    <property type="entry name" value="Formyl_transf_N"/>
</dbReference>
<feature type="domain" description="Formyl transferase N-terminal" evidence="5">
    <location>
        <begin position="47"/>
        <end position="231"/>
    </location>
</feature>
<evidence type="ECO:0000256" key="2">
    <source>
        <dbReference type="ARBA" id="ARBA00022679"/>
    </source>
</evidence>
<feature type="site" description="Raises pKa of active site His" evidence="4">
    <location>
        <position position="194"/>
    </location>
</feature>
<dbReference type="InterPro" id="IPR004607">
    <property type="entry name" value="GART"/>
</dbReference>
<comment type="similarity">
    <text evidence="4">Belongs to the GART family.</text>
</comment>
<feature type="binding site" evidence="4">
    <location>
        <position position="116"/>
    </location>
    <ligand>
        <name>(6R)-10-formyltetrahydrofolate</name>
        <dbReference type="ChEBI" id="CHEBI:195366"/>
    </ligand>
</feature>
<dbReference type="GO" id="GO:0005737">
    <property type="term" value="C:cytoplasm"/>
    <property type="evidence" value="ECO:0007669"/>
    <property type="project" value="TreeGrafter"/>
</dbReference>
<dbReference type="CDD" id="cd08645">
    <property type="entry name" value="FMT_core_GART"/>
    <property type="match status" value="1"/>
</dbReference>
<evidence type="ECO:0000313" key="7">
    <source>
        <dbReference type="Proteomes" id="UP000001522"/>
    </source>
</evidence>